<dbReference type="OrthoDB" id="4539697at2759"/>
<accession>A0A2K1QVW9</accession>
<dbReference type="STRING" id="2082308.A0A2K1QVW9"/>
<dbReference type="InterPro" id="IPR021889">
    <property type="entry name" value="DUF3500"/>
</dbReference>
<reference evidence="1 2" key="1">
    <citation type="submission" date="2017-06" db="EMBL/GenBank/DDBJ databases">
        <title>Draft genome sequence of a variant of Elsinoe murrayae.</title>
        <authorList>
            <person name="Cheng Q."/>
        </authorList>
    </citation>
    <scope>NUCLEOTIDE SEQUENCE [LARGE SCALE GENOMIC DNA]</scope>
    <source>
        <strain evidence="1 2">CQ-2017a</strain>
    </source>
</reference>
<name>A0A2K1QVW9_9PEZI</name>
<evidence type="ECO:0000313" key="2">
    <source>
        <dbReference type="Proteomes" id="UP000243797"/>
    </source>
</evidence>
<dbReference type="PANTHER" id="PTHR37489">
    <property type="entry name" value="DUF3500 DOMAIN-CONTAINING PROTEIN"/>
    <property type="match status" value="1"/>
</dbReference>
<sequence>MSNRNGISNGDGGRPAAYREHLHDLSTPRFTGMKTLDAHAYADDFLHKGHQPPWLFALYRHWRSLFEEPFKGVTSDGVVKPDLFKLQDESIPIEDITQAADVFLDKLDAGQLKTVLYHIDSPEWRSWSNPEFLLSDKGLRLDELTPEVRDSILNILKLTLSPEGYNKAVSAMRINGFLGQLVESPAIMNEYSYNFVLFGRPSTSRPWGFSLYGHHLCLNIFLYRTQIFLTPWFTGAEPNEIDAGPYAGTTILNREAALGLQLMQSLDSTLRDKAQTYKLLHDPAMPPGRWNKDDQRHLCGAYRDNRVVPYEGIKYTSLNFHQQNLIHDILAEYLLYLPARARETRLQNALSFPEETYFSWIGGYGDEDPFYYRIQNPVVIVEFDHHSGVFLSNQEPKKFHIHTLLRTPNAGDYGMAIRGLIPAKEDEFVWDGK</sequence>
<organism evidence="1 2">
    <name type="scientific">Sphaceloma murrayae</name>
    <dbReference type="NCBI Taxonomy" id="2082308"/>
    <lineage>
        <taxon>Eukaryota</taxon>
        <taxon>Fungi</taxon>
        <taxon>Dikarya</taxon>
        <taxon>Ascomycota</taxon>
        <taxon>Pezizomycotina</taxon>
        <taxon>Dothideomycetes</taxon>
        <taxon>Dothideomycetidae</taxon>
        <taxon>Myriangiales</taxon>
        <taxon>Elsinoaceae</taxon>
        <taxon>Sphaceloma</taxon>
    </lineage>
</organism>
<dbReference type="Proteomes" id="UP000243797">
    <property type="component" value="Unassembled WGS sequence"/>
</dbReference>
<dbReference type="PANTHER" id="PTHR37489:SF1">
    <property type="entry name" value="DUF3500 DOMAIN-CONTAINING PROTEIN"/>
    <property type="match status" value="1"/>
</dbReference>
<keyword evidence="2" id="KW-1185">Reference proteome</keyword>
<dbReference type="EMBL" id="NKHZ01000032">
    <property type="protein sequence ID" value="PNS19205.1"/>
    <property type="molecule type" value="Genomic_DNA"/>
</dbReference>
<proteinExistence type="predicted"/>
<dbReference type="Pfam" id="PF12006">
    <property type="entry name" value="DUF3500"/>
    <property type="match status" value="1"/>
</dbReference>
<protein>
    <submittedName>
        <fullName evidence="1">Uncharacterized protein</fullName>
    </submittedName>
</protein>
<dbReference type="AlphaFoldDB" id="A0A2K1QVW9"/>
<comment type="caution">
    <text evidence="1">The sequence shown here is derived from an EMBL/GenBank/DDBJ whole genome shotgun (WGS) entry which is preliminary data.</text>
</comment>
<gene>
    <name evidence="1" type="ORF">CAC42_2382</name>
</gene>
<evidence type="ECO:0000313" key="1">
    <source>
        <dbReference type="EMBL" id="PNS19205.1"/>
    </source>
</evidence>
<dbReference type="InParanoid" id="A0A2K1QVW9"/>